<reference evidence="4 7" key="2">
    <citation type="submission" date="2019-09" db="EMBL/GenBank/DDBJ databases">
        <title>Draft genome sequencing of Hungatella hathewayi 123Y-2.</title>
        <authorList>
            <person name="Lv Q."/>
            <person name="Li S."/>
        </authorList>
    </citation>
    <scope>NUCLEOTIDE SEQUENCE [LARGE SCALE GENOMIC DNA]</scope>
    <source>
        <strain evidence="4 7">123Y-2</strain>
    </source>
</reference>
<evidence type="ECO:0000313" key="4">
    <source>
        <dbReference type="EMBL" id="MUB62711.1"/>
    </source>
</evidence>
<evidence type="ECO:0000259" key="3">
    <source>
        <dbReference type="Pfam" id="PF20737"/>
    </source>
</evidence>
<evidence type="ECO:0000313" key="6">
    <source>
        <dbReference type="Proteomes" id="UP000263014"/>
    </source>
</evidence>
<protein>
    <submittedName>
        <fullName evidence="5">Glycoside hydrolase family 127 protein</fullName>
    </submittedName>
</protein>
<dbReference type="InterPro" id="IPR012878">
    <property type="entry name" value="Beta-AFase-like_GH127_cat"/>
</dbReference>
<gene>
    <name evidence="5" type="ORF">DXD79_08475</name>
    <name evidence="4" type="ORF">GNE07_06505</name>
</gene>
<comment type="caution">
    <text evidence="5">The sequence shown here is derived from an EMBL/GenBank/DDBJ whole genome shotgun (WGS) entry which is preliminary data.</text>
</comment>
<dbReference type="PANTHER" id="PTHR43465">
    <property type="entry name" value="DUF1680 DOMAIN PROTEIN (AFU_ORTHOLOGUE AFUA_1G08910)"/>
    <property type="match status" value="1"/>
</dbReference>
<evidence type="ECO:0000259" key="2">
    <source>
        <dbReference type="Pfam" id="PF20736"/>
    </source>
</evidence>
<dbReference type="Pfam" id="PF20736">
    <property type="entry name" value="Glyco_hydro127M"/>
    <property type="match status" value="1"/>
</dbReference>
<keyword evidence="5" id="KW-0378">Hydrolase</keyword>
<dbReference type="InterPro" id="IPR008928">
    <property type="entry name" value="6-hairpin_glycosidase_sf"/>
</dbReference>
<dbReference type="InterPro" id="IPR049046">
    <property type="entry name" value="Beta-AFase-like_GH127_middle"/>
</dbReference>
<feature type="domain" description="Non-reducing end beta-L-arabinofuranosidase-like GH127 middle" evidence="2">
    <location>
        <begin position="464"/>
        <end position="557"/>
    </location>
</feature>
<name>A0A174VCA9_9FIRM</name>
<dbReference type="Pfam" id="PF20737">
    <property type="entry name" value="Glyco_hydro127C"/>
    <property type="match status" value="1"/>
</dbReference>
<dbReference type="InterPro" id="IPR049174">
    <property type="entry name" value="Beta-AFase-like"/>
</dbReference>
<evidence type="ECO:0000313" key="7">
    <source>
        <dbReference type="Proteomes" id="UP000434223"/>
    </source>
</evidence>
<evidence type="ECO:0000313" key="5">
    <source>
        <dbReference type="EMBL" id="RGJ06030.1"/>
    </source>
</evidence>
<dbReference type="GO" id="GO:0016787">
    <property type="term" value="F:hydrolase activity"/>
    <property type="evidence" value="ECO:0007669"/>
    <property type="project" value="UniProtKB-KW"/>
</dbReference>
<dbReference type="PANTHER" id="PTHR43465:SF2">
    <property type="entry name" value="DUF1680 DOMAIN PROTEIN (AFU_ORTHOLOGUE AFUA_1G08910)"/>
    <property type="match status" value="1"/>
</dbReference>
<accession>A0A174VCA9</accession>
<dbReference type="SUPFAM" id="SSF48208">
    <property type="entry name" value="Six-hairpin glycosidases"/>
    <property type="match status" value="1"/>
</dbReference>
<proteinExistence type="predicted"/>
<dbReference type="GeneID" id="93150277"/>
<dbReference type="OrthoDB" id="9757939at2"/>
<dbReference type="RefSeq" id="WP_055650797.1">
    <property type="nucleotide sequence ID" value="NZ_CABJBJ010000011.1"/>
</dbReference>
<dbReference type="AlphaFoldDB" id="A0A174VCA9"/>
<feature type="domain" description="Non-reducing end beta-L-arabinofuranosidase-like GH127 C-terminal" evidence="3">
    <location>
        <begin position="559"/>
        <end position="672"/>
    </location>
</feature>
<organism evidence="5 6">
    <name type="scientific">Hungatella hathewayi</name>
    <dbReference type="NCBI Taxonomy" id="154046"/>
    <lineage>
        <taxon>Bacteria</taxon>
        <taxon>Bacillati</taxon>
        <taxon>Bacillota</taxon>
        <taxon>Clostridia</taxon>
        <taxon>Lachnospirales</taxon>
        <taxon>Lachnospiraceae</taxon>
        <taxon>Hungatella</taxon>
    </lineage>
</organism>
<dbReference type="EMBL" id="QSON01000003">
    <property type="protein sequence ID" value="RGJ06030.1"/>
    <property type="molecule type" value="Genomic_DNA"/>
</dbReference>
<reference evidence="5 6" key="1">
    <citation type="submission" date="2018-08" db="EMBL/GenBank/DDBJ databases">
        <title>A genome reference for cultivated species of the human gut microbiota.</title>
        <authorList>
            <person name="Zou Y."/>
            <person name="Xue W."/>
            <person name="Luo G."/>
        </authorList>
    </citation>
    <scope>NUCLEOTIDE SEQUENCE [LARGE SCALE GENOMIC DNA]</scope>
    <source>
        <strain evidence="5 6">TM09-12</strain>
    </source>
</reference>
<dbReference type="InterPro" id="IPR049049">
    <property type="entry name" value="Beta-AFase-like_GH127_C"/>
</dbReference>
<dbReference type="Pfam" id="PF07944">
    <property type="entry name" value="Beta-AFase-like_GH127_cat"/>
    <property type="match status" value="1"/>
</dbReference>
<evidence type="ECO:0000259" key="1">
    <source>
        <dbReference type="Pfam" id="PF07944"/>
    </source>
</evidence>
<dbReference type="Proteomes" id="UP000434223">
    <property type="component" value="Unassembled WGS sequence"/>
</dbReference>
<dbReference type="GO" id="GO:0005975">
    <property type="term" value="P:carbohydrate metabolic process"/>
    <property type="evidence" value="ECO:0007669"/>
    <property type="project" value="InterPro"/>
</dbReference>
<feature type="domain" description="Non-reducing end beta-L-arabinofuranosidase-like GH127 catalytic" evidence="1">
    <location>
        <begin position="15"/>
        <end position="454"/>
    </location>
</feature>
<dbReference type="Proteomes" id="UP000263014">
    <property type="component" value="Unassembled WGS sequence"/>
</dbReference>
<dbReference type="EMBL" id="WNME01000003">
    <property type="protein sequence ID" value="MUB62711.1"/>
    <property type="molecule type" value="Genomic_DNA"/>
</dbReference>
<sequence length="676" mass="77996">MNKIEYSSPIPLNRIRITDSFWKSEMELVRKEMIPFQWKALNDQLEEAPPSFCMHNFKVAGKRSEERKRQGKAFKEPAYTDRGFEILPEDRKELKEEFYGYVFQDSDFYKWIEAVGYSLAQEPDPELEKVADQGIDIVCNAQQDDGYLDTYYIINGINKAFTNLRDYHELYCLGHLAEGAVAYFEATGKDKLLKAAERYADCILQNFGSEEGKRKGYPGHEIAEMALVRLYEATGKEKYLKLGSFFINERGTRPYYFDLEHPESIKAGHEEDIRYAYQQAHMPVRQQTEAVGHAVRAVYLYSGMADTARCMEDRTLYEACERLWSDIVNRKMYITGGIGGTNIGEAFSFPYDLPNDTAYAETCASVGLVFFARRMLQIRPDAQYADVMERVLYNGVLSGMALDGKSFFYVNPLEVVPEACHRDERKSHVKPVRQKWFGCACCPPNVARLLSSVGSYAYTEKEDTIFIHLYIGAILKKQINGKEMEVKIQSEFPWNGKVNVYVKGVREVCTIAFHIPEWGEAYQLSKINGATIKVKERYLYVTKKWEEEEEIHLQFPMEVRLIEANPFVRENIGKNAVMRGPLVYCLEEVDNGSSLHLLSIVKDAEVKTMYRDIAGVTMVCVELSGRKQVAKLKENTPLYYDADDKRGEQIQLQYIPYYAWANRGENEMQVWTRRET</sequence>